<proteinExistence type="predicted"/>
<dbReference type="Proteomes" id="UP000198211">
    <property type="component" value="Unassembled WGS sequence"/>
</dbReference>
<dbReference type="InterPro" id="IPR052579">
    <property type="entry name" value="Zinc_finger_SWIM"/>
</dbReference>
<dbReference type="InterPro" id="IPR048324">
    <property type="entry name" value="ZSWIM1-3_RNaseH-like"/>
</dbReference>
<feature type="domain" description="ZSWIM1/3 RNaseH-like" evidence="1">
    <location>
        <begin position="1"/>
        <end position="65"/>
    </location>
</feature>
<reference evidence="3" key="1">
    <citation type="submission" date="2017-03" db="EMBL/GenBank/DDBJ databases">
        <title>Phytopthora megakarya and P. palmivora, two closely related causual agents of cacao black pod achieved similar genome size and gene model numbers by different mechanisms.</title>
        <authorList>
            <person name="Ali S."/>
            <person name="Shao J."/>
            <person name="Larry D.J."/>
            <person name="Kronmiller B."/>
            <person name="Shen D."/>
            <person name="Strem M.D."/>
            <person name="Melnick R.L."/>
            <person name="Guiltinan M.J."/>
            <person name="Tyler B.M."/>
            <person name="Meinhardt L.W."/>
            <person name="Bailey B.A."/>
        </authorList>
    </citation>
    <scope>NUCLEOTIDE SEQUENCE [LARGE SCALE GENOMIC DNA]</scope>
    <source>
        <strain evidence="3">zdho120</strain>
    </source>
</reference>
<organism evidence="2 3">
    <name type="scientific">Phytophthora megakarya</name>
    <dbReference type="NCBI Taxonomy" id="4795"/>
    <lineage>
        <taxon>Eukaryota</taxon>
        <taxon>Sar</taxon>
        <taxon>Stramenopiles</taxon>
        <taxon>Oomycota</taxon>
        <taxon>Peronosporomycetes</taxon>
        <taxon>Peronosporales</taxon>
        <taxon>Peronosporaceae</taxon>
        <taxon>Phytophthora</taxon>
    </lineage>
</organism>
<evidence type="ECO:0000313" key="2">
    <source>
        <dbReference type="EMBL" id="OWZ00511.1"/>
    </source>
</evidence>
<dbReference type="OrthoDB" id="124569at2759"/>
<name>A0A225V4W5_9STRA</name>
<dbReference type="EMBL" id="NBNE01007556">
    <property type="protein sequence ID" value="OWZ00511.1"/>
    <property type="molecule type" value="Genomic_DNA"/>
</dbReference>
<evidence type="ECO:0000313" key="3">
    <source>
        <dbReference type="Proteomes" id="UP000198211"/>
    </source>
</evidence>
<dbReference type="PANTHER" id="PTHR31569:SF4">
    <property type="entry name" value="SWIM-TYPE DOMAIN-CONTAINING PROTEIN"/>
    <property type="match status" value="1"/>
</dbReference>
<dbReference type="AlphaFoldDB" id="A0A225V4W5"/>
<accession>A0A225V4W5</accession>
<keyword evidence="3" id="KW-1185">Reference proteome</keyword>
<gene>
    <name evidence="2" type="ORF">PHMEG_00028279</name>
</gene>
<dbReference type="PANTHER" id="PTHR31569">
    <property type="entry name" value="SWIM-TYPE DOMAIN-CONTAINING PROTEIN"/>
    <property type="match status" value="1"/>
</dbReference>
<sequence>MRRIFNAFPELLMIDCTHKINTWMVMDSFGAGQFVQHSVIEINSDWHLRKVIDHFKSANTTWDNI</sequence>
<evidence type="ECO:0000259" key="1">
    <source>
        <dbReference type="Pfam" id="PF21056"/>
    </source>
</evidence>
<comment type="caution">
    <text evidence="2">The sequence shown here is derived from an EMBL/GenBank/DDBJ whole genome shotgun (WGS) entry which is preliminary data.</text>
</comment>
<dbReference type="Pfam" id="PF21056">
    <property type="entry name" value="ZSWIM1-3_RNaseH-like"/>
    <property type="match status" value="1"/>
</dbReference>
<protein>
    <submittedName>
        <fullName evidence="2">Secreted protein</fullName>
    </submittedName>
</protein>